<feature type="compositionally biased region" description="Basic and acidic residues" evidence="1">
    <location>
        <begin position="24"/>
        <end position="35"/>
    </location>
</feature>
<proteinExistence type="predicted"/>
<dbReference type="EMBL" id="PKQJ01000022">
    <property type="protein sequence ID" value="PLC45279.1"/>
    <property type="molecule type" value="Genomic_DNA"/>
</dbReference>
<protein>
    <submittedName>
        <fullName evidence="2">Transcriptional regulator</fullName>
    </submittedName>
</protein>
<name>A0AB38Q579_LACPA</name>
<reference evidence="2 3" key="1">
    <citation type="journal article" date="2018" name="Genome Announc.">
        <title>Draft Genome Sequence of Lactobacillus paracasei DUP 13076, Which Exhibits Potent Antipathogenic Effects against Salmonella enterica Serovars Enteritidis, Typhimurium, and Heidelberg.</title>
        <authorList>
            <person name="Muyyarikkandy M.S."/>
            <person name="Alqahtani F.H."/>
            <person name="Mandoiu I."/>
            <person name="Amalaradjou M.A."/>
        </authorList>
    </citation>
    <scope>NUCLEOTIDE SEQUENCE [LARGE SCALE GENOMIC DNA]</scope>
    <source>
        <strain evidence="2 3">DUP 13076</strain>
    </source>
</reference>
<dbReference type="NCBIfam" id="NF040509">
    <property type="entry name" value="Lacto_palin_RPT"/>
    <property type="match status" value="1"/>
</dbReference>
<dbReference type="AlphaFoldDB" id="A0AB38Q579"/>
<evidence type="ECO:0000313" key="3">
    <source>
        <dbReference type="Proteomes" id="UP000234512"/>
    </source>
</evidence>
<comment type="caution">
    <text evidence="2">The sequence shown here is derived from an EMBL/GenBank/DDBJ whole genome shotgun (WGS) entry which is preliminary data.</text>
</comment>
<evidence type="ECO:0000256" key="1">
    <source>
        <dbReference type="SAM" id="MobiDB-lite"/>
    </source>
</evidence>
<evidence type="ECO:0000313" key="2">
    <source>
        <dbReference type="EMBL" id="PLC45279.1"/>
    </source>
</evidence>
<organism evidence="2 3">
    <name type="scientific">Lacticaseibacillus paracasei</name>
    <name type="common">Lactobacillus paracasei</name>
    <dbReference type="NCBI Taxonomy" id="1597"/>
    <lineage>
        <taxon>Bacteria</taxon>
        <taxon>Bacillati</taxon>
        <taxon>Bacillota</taxon>
        <taxon>Bacilli</taxon>
        <taxon>Lactobacillales</taxon>
        <taxon>Lactobacillaceae</taxon>
        <taxon>Lacticaseibacillus</taxon>
    </lineage>
</organism>
<sequence>MSFWPPKGALTYKRARSRSQTRSPDQKPACKDPERNGPSPAITFRAAYTSVSNRSGSRP</sequence>
<dbReference type="AntiFam" id="ANF00266">
    <property type="entry name" value="DNA repeat translations related to WP_020751851.1"/>
</dbReference>
<accession>A0AB38Q579</accession>
<feature type="region of interest" description="Disordered" evidence="1">
    <location>
        <begin position="1"/>
        <end position="59"/>
    </location>
</feature>
<gene>
    <name evidence="2" type="ORF">C0Q90_13815</name>
</gene>
<feature type="compositionally biased region" description="Polar residues" evidence="1">
    <location>
        <begin position="49"/>
        <end position="59"/>
    </location>
</feature>
<dbReference type="Proteomes" id="UP000234512">
    <property type="component" value="Unassembled WGS sequence"/>
</dbReference>